<dbReference type="CDD" id="cd04182">
    <property type="entry name" value="GT_2_like_f"/>
    <property type="match status" value="1"/>
</dbReference>
<protein>
    <submittedName>
        <fullName evidence="2">Nucleotidyltransferase family protein</fullName>
    </submittedName>
</protein>
<dbReference type="Gene3D" id="3.90.550.10">
    <property type="entry name" value="Spore Coat Polysaccharide Biosynthesis Protein SpsA, Chain A"/>
    <property type="match status" value="1"/>
</dbReference>
<feature type="domain" description="MobA-like NTP transferase" evidence="1">
    <location>
        <begin position="7"/>
        <end position="171"/>
    </location>
</feature>
<evidence type="ECO:0000259" key="1">
    <source>
        <dbReference type="Pfam" id="PF12804"/>
    </source>
</evidence>
<evidence type="ECO:0000313" key="3">
    <source>
        <dbReference type="Proteomes" id="UP000282028"/>
    </source>
</evidence>
<dbReference type="OrthoDB" id="285216at2"/>
<name>A0A3M8BXM2_9BACL</name>
<evidence type="ECO:0000313" key="2">
    <source>
        <dbReference type="EMBL" id="RNB67787.1"/>
    </source>
</evidence>
<keyword evidence="3" id="KW-1185">Reference proteome</keyword>
<dbReference type="Proteomes" id="UP000282028">
    <property type="component" value="Unassembled WGS sequence"/>
</dbReference>
<comment type="caution">
    <text evidence="2">The sequence shown here is derived from an EMBL/GenBank/DDBJ whole genome shotgun (WGS) entry which is preliminary data.</text>
</comment>
<dbReference type="AlphaFoldDB" id="A0A3M8BXM2"/>
<dbReference type="EMBL" id="RHHR01000049">
    <property type="protein sequence ID" value="RNB67787.1"/>
    <property type="molecule type" value="Genomic_DNA"/>
</dbReference>
<dbReference type="InterPro" id="IPR029044">
    <property type="entry name" value="Nucleotide-diphossugar_trans"/>
</dbReference>
<dbReference type="InterPro" id="IPR025877">
    <property type="entry name" value="MobA-like_NTP_Trfase"/>
</dbReference>
<reference evidence="2 3" key="1">
    <citation type="submission" date="2018-10" db="EMBL/GenBank/DDBJ databases">
        <title>Phylogenomics of Brevibacillus.</title>
        <authorList>
            <person name="Dunlap C."/>
        </authorList>
    </citation>
    <scope>NUCLEOTIDE SEQUENCE [LARGE SCALE GENOMIC DNA]</scope>
    <source>
        <strain evidence="2 3">JCM 12215</strain>
    </source>
</reference>
<keyword evidence="2" id="KW-0808">Transferase</keyword>
<gene>
    <name evidence="2" type="ORF">EDM52_21725</name>
</gene>
<dbReference type="PANTHER" id="PTHR43777:SF1">
    <property type="entry name" value="MOLYBDENUM COFACTOR CYTIDYLYLTRANSFERASE"/>
    <property type="match status" value="1"/>
</dbReference>
<dbReference type="SUPFAM" id="SSF53448">
    <property type="entry name" value="Nucleotide-diphospho-sugar transferases"/>
    <property type="match status" value="1"/>
</dbReference>
<sequence length="201" mass="22020">MSKKVGAIVLAAGKSRRMGTAKALLELQGKPLFRHVVDRAFANQLEPILLIAGEHGEAFRQVTSPTFPVEIHHNPDYETGMASSLRVGIMAVRGRVDAALVFLADQPLVPDEVVVSLIETYQAGFDKGVRIVRPVYAGMAGHPVLFDASLFDELEEVTGDQGGKEVIGRHKQQLATVAFDNEQWGKDIDTPEEYQDVRNSL</sequence>
<organism evidence="2 3">
    <name type="scientific">Brevibacillus invocatus</name>
    <dbReference type="NCBI Taxonomy" id="173959"/>
    <lineage>
        <taxon>Bacteria</taxon>
        <taxon>Bacillati</taxon>
        <taxon>Bacillota</taxon>
        <taxon>Bacilli</taxon>
        <taxon>Bacillales</taxon>
        <taxon>Paenibacillaceae</taxon>
        <taxon>Brevibacillus</taxon>
    </lineage>
</organism>
<dbReference type="PANTHER" id="PTHR43777">
    <property type="entry name" value="MOLYBDENUM COFACTOR CYTIDYLYLTRANSFERASE"/>
    <property type="match status" value="1"/>
</dbReference>
<dbReference type="Pfam" id="PF12804">
    <property type="entry name" value="NTP_transf_3"/>
    <property type="match status" value="1"/>
</dbReference>
<dbReference type="RefSeq" id="WP_122911027.1">
    <property type="nucleotide sequence ID" value="NZ_CBCSBE010000017.1"/>
</dbReference>
<accession>A0A3M8BXM2</accession>
<proteinExistence type="predicted"/>
<dbReference type="GO" id="GO:0016779">
    <property type="term" value="F:nucleotidyltransferase activity"/>
    <property type="evidence" value="ECO:0007669"/>
    <property type="project" value="UniProtKB-ARBA"/>
</dbReference>